<keyword evidence="2" id="KW-1185">Reference proteome</keyword>
<dbReference type="PATRIC" id="fig|1212765.3.peg.386"/>
<sequence length="163" mass="17554">MTTAAKVLVSVTGVLGAAGGITATVAALAPDLFYKSAESRPNQSRDTLIKFFTKTEEVSTPLICPESLGSDVYANLTVTSSTTADVKCHKREGSEVNNNYQLKVSSDNTQGDEISKLSCKASQERPYEFLCEVPEGKELTISSETGTNKEQYLVFSLKASKNQ</sequence>
<organism evidence="1 2">
    <name type="scientific">Mycoplasma haematolamae (strain Purdue)</name>
    <dbReference type="NCBI Taxonomy" id="1212765"/>
    <lineage>
        <taxon>Bacteria</taxon>
        <taxon>Bacillati</taxon>
        <taxon>Mycoplasmatota</taxon>
        <taxon>Mollicutes</taxon>
        <taxon>Mycoplasmataceae</taxon>
        <taxon>Mycoplasma</taxon>
    </lineage>
</organism>
<evidence type="ECO:0000313" key="1">
    <source>
        <dbReference type="EMBL" id="AFO51926.1"/>
    </source>
</evidence>
<protein>
    <submittedName>
        <fullName evidence="1">Uncharacterized protein</fullName>
    </submittedName>
</protein>
<evidence type="ECO:0000313" key="2">
    <source>
        <dbReference type="Proteomes" id="UP000006502"/>
    </source>
</evidence>
<reference evidence="1 2" key="1">
    <citation type="journal article" date="2012" name="J. Bacteriol.">
        <title>Genome Sequence of "Candidatus Mycoplasma haemolamae" Strain Purdue, a Red Blood Cell Pathogen of Alpacas (Vicugna pacos) and Llamas (Lama glama).</title>
        <authorList>
            <person name="Guimaraes A.M."/>
            <person name="Toth B."/>
            <person name="Santos A.P."/>
            <person name="do Nascimento N.C."/>
            <person name="Kritchevsky J.E."/>
            <person name="Messick J.B."/>
        </authorList>
    </citation>
    <scope>NUCLEOTIDE SEQUENCE [LARGE SCALE GENOMIC DNA]</scope>
    <source>
        <strain evidence="1 2">Purdue</strain>
    </source>
</reference>
<dbReference type="STRING" id="1212765.MHLP_01730"/>
<proteinExistence type="predicted"/>
<gene>
    <name evidence="1" type="ordered locus">MHLP_01730</name>
</gene>
<dbReference type="KEGG" id="mhl:MHLP_01730"/>
<name>I7CFA8_MYCHA</name>
<dbReference type="Proteomes" id="UP000006502">
    <property type="component" value="Chromosome"/>
</dbReference>
<dbReference type="HOGENOM" id="CLU_1625242_0_0_14"/>
<dbReference type="AlphaFoldDB" id="I7CFA8"/>
<accession>I7CFA8</accession>
<dbReference type="EMBL" id="CP003731">
    <property type="protein sequence ID" value="AFO51926.1"/>
    <property type="molecule type" value="Genomic_DNA"/>
</dbReference>
<reference evidence="2" key="2">
    <citation type="submission" date="2012-07" db="EMBL/GenBank/DDBJ databases">
        <title>Complete genome sequence of 'Candidatus Mycoplasma haemolamae'.</title>
        <authorList>
            <person name="Guimaraes A.M.S."/>
            <person name="Toth B."/>
            <person name="Santos A.P."/>
            <person name="Nascimento N.C."/>
            <person name="Sojka J.E."/>
            <person name="Messick J.B."/>
        </authorList>
    </citation>
    <scope>NUCLEOTIDE SEQUENCE [LARGE SCALE GENOMIC DNA]</scope>
    <source>
        <strain evidence="2">Purdue</strain>
    </source>
</reference>